<evidence type="ECO:0008006" key="4">
    <source>
        <dbReference type="Google" id="ProtNLM"/>
    </source>
</evidence>
<proteinExistence type="predicted"/>
<dbReference type="Pfam" id="PF13589">
    <property type="entry name" value="HATPase_c_3"/>
    <property type="match status" value="1"/>
</dbReference>
<accession>J4SIN5</accession>
<dbReference type="eggNOG" id="COG0323">
    <property type="taxonomic scope" value="Bacteria"/>
</dbReference>
<name>J4SIN5_9MYCO</name>
<dbReference type="STRING" id="1041522.GCA_002105755_01759"/>
<dbReference type="GeneID" id="31526715"/>
<dbReference type="RefSeq" id="WP_007770534.1">
    <property type="nucleotide sequence ID" value="NZ_AFVW02000002.1"/>
</dbReference>
<gene>
    <name evidence="2" type="ORF">MCOL_V206590</name>
</gene>
<feature type="compositionally biased region" description="Basic and acidic residues" evidence="1">
    <location>
        <begin position="452"/>
        <end position="477"/>
    </location>
</feature>
<evidence type="ECO:0000313" key="2">
    <source>
        <dbReference type="EMBL" id="EJO89835.1"/>
    </source>
</evidence>
<dbReference type="Proteomes" id="UP000006455">
    <property type="component" value="Unassembled WGS sequence"/>
</dbReference>
<evidence type="ECO:0000313" key="3">
    <source>
        <dbReference type="Proteomes" id="UP000006455"/>
    </source>
</evidence>
<protein>
    <recommendedName>
        <fullName evidence="4">Histidine kinase</fullName>
    </recommendedName>
</protein>
<sequence length="612" mass="68083">MVTETSAEFDIVPTALAVKAMRDNGYKNAAYAIAELMDNSIQAGAKTVQLLCADRESQVEQRTRKRLHEVAVLDDGSGMDADTLQIALQFGNGTHLDRGQQDGMGRFGMGLPSASISQCQRVDVWSWTDGVDKALHSYIDLPDINAGRMRVLPAPQRKVIPEVWRTAAGKGAFGKSGTLVVWSAVDRVLWRTSKALIDNSEELIGRMYRYWINDGRVSIVLKSFLYDDANRILLERPAKPNDPLYLMANTSCPAPFDTKPMFRPFPSAEGNVVEQVVRFQGEDHVVSIKFSIASEEARDSAGGQATGSLPFGQHAGRNVGVSVVRAGRELELDPGWTTTYEPRERWWGVEVSFEPGLDELFGVSNNKQSARNFAEAAKVDASAIIKEHAGSISAARAALRDEEDPLEPLLEIVHRVQTNIKQMRSMIQTQAEGRRRRTRHAEESVEEQATDAVRKRQEEGHRGRSDEDESKPADERKADVADQLEHLGHSRESAEILAAETIDKGLKYRVEVAPLEGGAFFSVQPRGGILLVTLNTDHPAYALLLGARDPKDLPEDPDKLKQKLLSAQAGLEMMLFAWARYEDEQTNETRRLTQNIRHDWGRMAEAFLTSRL</sequence>
<comment type="caution">
    <text evidence="2">The sequence shown here is derived from an EMBL/GenBank/DDBJ whole genome shotgun (WGS) entry which is preliminary data.</text>
</comment>
<evidence type="ECO:0000256" key="1">
    <source>
        <dbReference type="SAM" id="MobiDB-lite"/>
    </source>
</evidence>
<feature type="region of interest" description="Disordered" evidence="1">
    <location>
        <begin position="428"/>
        <end position="477"/>
    </location>
</feature>
<dbReference type="EMBL" id="AFVW02000002">
    <property type="protein sequence ID" value="EJO89835.1"/>
    <property type="molecule type" value="Genomic_DNA"/>
</dbReference>
<dbReference type="InterPro" id="IPR036890">
    <property type="entry name" value="HATPase_C_sf"/>
</dbReference>
<reference evidence="2 3" key="1">
    <citation type="journal article" date="2011" name="J. Bacteriol.">
        <title>Genome sequence of the Mycobacterium colombiense type strain, CECT 3035.</title>
        <authorList>
            <person name="Gonzalez-Perez M."/>
            <person name="Murcia M.I."/>
            <person name="Landsman D."/>
            <person name="Jordan I.K."/>
            <person name="Marino-Ramirez L."/>
        </authorList>
    </citation>
    <scope>NUCLEOTIDE SEQUENCE [LARGE SCALE GENOMIC DNA]</scope>
    <source>
        <strain evidence="2 3">CECT 3035</strain>
    </source>
</reference>
<dbReference type="Gene3D" id="3.30.565.10">
    <property type="entry name" value="Histidine kinase-like ATPase, C-terminal domain"/>
    <property type="match status" value="1"/>
</dbReference>
<dbReference type="SUPFAM" id="SSF55874">
    <property type="entry name" value="ATPase domain of HSP90 chaperone/DNA topoisomerase II/histidine kinase"/>
    <property type="match status" value="1"/>
</dbReference>
<dbReference type="AlphaFoldDB" id="J4SIN5"/>
<organism evidence="2 3">
    <name type="scientific">Mycobacterium colombiense CECT 3035</name>
    <dbReference type="NCBI Taxonomy" id="1041522"/>
    <lineage>
        <taxon>Bacteria</taxon>
        <taxon>Bacillati</taxon>
        <taxon>Actinomycetota</taxon>
        <taxon>Actinomycetes</taxon>
        <taxon>Mycobacteriales</taxon>
        <taxon>Mycobacteriaceae</taxon>
        <taxon>Mycobacterium</taxon>
        <taxon>Mycobacterium avium complex (MAC)</taxon>
    </lineage>
</organism>
<dbReference type="OrthoDB" id="3757919at2"/>